<dbReference type="RefSeq" id="WP_188755721.1">
    <property type="nucleotide sequence ID" value="NZ_BMJY01000005.1"/>
</dbReference>
<dbReference type="EMBL" id="BMJY01000005">
    <property type="protein sequence ID" value="GGH42452.1"/>
    <property type="molecule type" value="Genomic_DNA"/>
</dbReference>
<dbReference type="Pfam" id="PF25137">
    <property type="entry name" value="ADH_Fe_C"/>
    <property type="match status" value="1"/>
</dbReference>
<dbReference type="AlphaFoldDB" id="A0A917IER1"/>
<sequence>MSAEFGVLRLPEEIRFGWGARASVPGIVRALGVRALVVTDAVLAGTPHFRDLMAEIEGAGVGVTVQTDVPAELPMTAIVRLAEAARNLAPDVVVGYGGGSALDAAKLVALLLTHGGTLPDYYGENRVPGPVLPLVAIPTTAGTGSEVTPVAVISDPDRELKVGVSSPRLIPRVAVVDPELTVGAPRGVTAHAGIDAFVHAVESFTARDLVPAQTAPLPVFVGRNALTAPLSLEAAALIHEALPRVIDDPADVAARTAMARGSLLAGMAFGAAGTHLSHAIQYPVGALTHTPHGLGTGTLLPFVMQACAAAVPDRLARLGEALGLPPHGTVAARAQSAVDAIAALCARIGLPPSLAELGISETELDRIVELTLMSARLVTISPLPQDAEAVARIVRAAHVGDRSLLA</sequence>
<feature type="domain" description="Alcohol dehydrogenase iron-type/glycerol dehydrogenase GldA" evidence="3">
    <location>
        <begin position="11"/>
        <end position="178"/>
    </location>
</feature>
<organism evidence="5 6">
    <name type="scientific">Microbacterium album</name>
    <dbReference type="NCBI Taxonomy" id="2053191"/>
    <lineage>
        <taxon>Bacteria</taxon>
        <taxon>Bacillati</taxon>
        <taxon>Actinomycetota</taxon>
        <taxon>Actinomycetes</taxon>
        <taxon>Micrococcales</taxon>
        <taxon>Microbacteriaceae</taxon>
        <taxon>Microbacterium</taxon>
    </lineage>
</organism>
<reference evidence="5" key="1">
    <citation type="journal article" date="2014" name="Int. J. Syst. Evol. Microbiol.">
        <title>Complete genome sequence of Corynebacterium casei LMG S-19264T (=DSM 44701T), isolated from a smear-ripened cheese.</title>
        <authorList>
            <consortium name="US DOE Joint Genome Institute (JGI-PGF)"/>
            <person name="Walter F."/>
            <person name="Albersmeier A."/>
            <person name="Kalinowski J."/>
            <person name="Ruckert C."/>
        </authorList>
    </citation>
    <scope>NUCLEOTIDE SEQUENCE</scope>
    <source>
        <strain evidence="5">CGMCC 1.15794</strain>
    </source>
</reference>
<reference evidence="5" key="2">
    <citation type="submission" date="2020-09" db="EMBL/GenBank/DDBJ databases">
        <authorList>
            <person name="Sun Q."/>
            <person name="Zhou Y."/>
        </authorList>
    </citation>
    <scope>NUCLEOTIDE SEQUENCE</scope>
    <source>
        <strain evidence="5">CGMCC 1.15794</strain>
    </source>
</reference>
<dbReference type="InterPro" id="IPR039697">
    <property type="entry name" value="Alcohol_dehydrogenase_Fe"/>
</dbReference>
<dbReference type="FunFam" id="3.40.50.1970:FF:000003">
    <property type="entry name" value="Alcohol dehydrogenase, iron-containing"/>
    <property type="match status" value="1"/>
</dbReference>
<dbReference type="SUPFAM" id="SSF56796">
    <property type="entry name" value="Dehydroquinate synthase-like"/>
    <property type="match status" value="1"/>
</dbReference>
<dbReference type="Pfam" id="PF00465">
    <property type="entry name" value="Fe-ADH"/>
    <property type="match status" value="1"/>
</dbReference>
<dbReference type="Proteomes" id="UP000657592">
    <property type="component" value="Unassembled WGS sequence"/>
</dbReference>
<keyword evidence="2" id="KW-0560">Oxidoreductase</keyword>
<dbReference type="InterPro" id="IPR001670">
    <property type="entry name" value="ADH_Fe/GldA"/>
</dbReference>
<comment type="caution">
    <text evidence="5">The sequence shown here is derived from an EMBL/GenBank/DDBJ whole genome shotgun (WGS) entry which is preliminary data.</text>
</comment>
<evidence type="ECO:0000313" key="5">
    <source>
        <dbReference type="EMBL" id="GGH42452.1"/>
    </source>
</evidence>
<keyword evidence="6" id="KW-1185">Reference proteome</keyword>
<protein>
    <submittedName>
        <fullName evidence="5">Alcohol dehydrogenase</fullName>
    </submittedName>
</protein>
<dbReference type="PANTHER" id="PTHR11496:SF102">
    <property type="entry name" value="ALCOHOL DEHYDROGENASE 4"/>
    <property type="match status" value="1"/>
</dbReference>
<evidence type="ECO:0000256" key="1">
    <source>
        <dbReference type="ARBA" id="ARBA00007358"/>
    </source>
</evidence>
<dbReference type="GO" id="GO:0004022">
    <property type="term" value="F:alcohol dehydrogenase (NAD+) activity"/>
    <property type="evidence" value="ECO:0007669"/>
    <property type="project" value="UniProtKB-ARBA"/>
</dbReference>
<dbReference type="InterPro" id="IPR056798">
    <property type="entry name" value="ADH_Fe_C"/>
</dbReference>
<gene>
    <name evidence="5" type="ORF">GCM10010921_15670</name>
</gene>
<feature type="domain" description="Fe-containing alcohol dehydrogenase-like C-terminal" evidence="4">
    <location>
        <begin position="189"/>
        <end position="397"/>
    </location>
</feature>
<accession>A0A917IER1</accession>
<dbReference type="GO" id="GO:0046872">
    <property type="term" value="F:metal ion binding"/>
    <property type="evidence" value="ECO:0007669"/>
    <property type="project" value="InterPro"/>
</dbReference>
<proteinExistence type="inferred from homology"/>
<evidence type="ECO:0000259" key="4">
    <source>
        <dbReference type="Pfam" id="PF25137"/>
    </source>
</evidence>
<dbReference type="Gene3D" id="1.20.1090.10">
    <property type="entry name" value="Dehydroquinate synthase-like - alpha domain"/>
    <property type="match status" value="1"/>
</dbReference>
<evidence type="ECO:0000313" key="6">
    <source>
        <dbReference type="Proteomes" id="UP000657592"/>
    </source>
</evidence>
<comment type="similarity">
    <text evidence="1">Belongs to the iron-containing alcohol dehydrogenase family.</text>
</comment>
<evidence type="ECO:0000259" key="3">
    <source>
        <dbReference type="Pfam" id="PF00465"/>
    </source>
</evidence>
<dbReference type="PANTHER" id="PTHR11496">
    <property type="entry name" value="ALCOHOL DEHYDROGENASE"/>
    <property type="match status" value="1"/>
</dbReference>
<evidence type="ECO:0000256" key="2">
    <source>
        <dbReference type="ARBA" id="ARBA00023002"/>
    </source>
</evidence>
<dbReference type="Gene3D" id="3.40.50.1970">
    <property type="match status" value="1"/>
</dbReference>
<name>A0A917IER1_9MICO</name>